<feature type="non-terminal residue" evidence="1">
    <location>
        <position position="375"/>
    </location>
</feature>
<sequence>SILDPSDTSIDRMTCPPINVTRYGHLRGPPASPGLQNEQQFLFALNLRQCVDLLPRLMGSLLEAMRFLGPRHCALSIVEGNSDDGTLEVLRMLEEELRSMGVDYWLTTSSLDPSKGERIKRLALLRQLAVEPLVKGNTHWLRPTTLSPGGLPASRLSPDATVLFINDVAACAEDLLELAHQRRAQSADMVCAMDWSHPGDGLDDDNLPFFYDVWVARAINGDLFFDIPAETGGWEKGQDLFFNEPVARQRMAAGVPFQVFACWNGATAFAAEPLASGDVSFRWPAKDECFQGEPQLFCKDLWWKGYEKIAVVPSVNLEYTDAKGRQTKRQKGYVSEFTGADLGEKIGRWNGPPDMVKCMPGFSDQSWLPWNETLV</sequence>
<accession>A0AA40AFU7</accession>
<protein>
    <submittedName>
        <fullName evidence="1">Family 69 glycosyltransferase</fullName>
    </submittedName>
</protein>
<evidence type="ECO:0000313" key="1">
    <source>
        <dbReference type="EMBL" id="KAK0715043.1"/>
    </source>
</evidence>
<reference evidence="1" key="1">
    <citation type="submission" date="2023-06" db="EMBL/GenBank/DDBJ databases">
        <title>Genome-scale phylogeny and comparative genomics of the fungal order Sordariales.</title>
        <authorList>
            <consortium name="Lawrence Berkeley National Laboratory"/>
            <person name="Hensen N."/>
            <person name="Bonometti L."/>
            <person name="Westerberg I."/>
            <person name="Brannstrom I.O."/>
            <person name="Guillou S."/>
            <person name="Cros-Aarteil S."/>
            <person name="Calhoun S."/>
            <person name="Haridas S."/>
            <person name="Kuo A."/>
            <person name="Mondo S."/>
            <person name="Pangilinan J."/>
            <person name="Riley R."/>
            <person name="Labutti K."/>
            <person name="Andreopoulos B."/>
            <person name="Lipzen A."/>
            <person name="Chen C."/>
            <person name="Yanf M."/>
            <person name="Daum C."/>
            <person name="Ng V."/>
            <person name="Clum A."/>
            <person name="Steindorff A."/>
            <person name="Ohm R."/>
            <person name="Martin F."/>
            <person name="Silar P."/>
            <person name="Natvig D."/>
            <person name="Lalanne C."/>
            <person name="Gautier V."/>
            <person name="Ament-Velasquez S.L."/>
            <person name="Kruys A."/>
            <person name="Hutchinson M.I."/>
            <person name="Powell A.J."/>
            <person name="Barry K."/>
            <person name="Miller A.N."/>
            <person name="Grigoriev I.V."/>
            <person name="Debuchy R."/>
            <person name="Gladieux P."/>
            <person name="Thoren M.H."/>
            <person name="Johannesson H."/>
        </authorList>
    </citation>
    <scope>NUCLEOTIDE SEQUENCE</scope>
    <source>
        <strain evidence="1">SMH4607-1</strain>
    </source>
</reference>
<keyword evidence="2" id="KW-1185">Reference proteome</keyword>
<dbReference type="EMBL" id="JAUKUA010000004">
    <property type="protein sequence ID" value="KAK0715043.1"/>
    <property type="molecule type" value="Genomic_DNA"/>
</dbReference>
<dbReference type="PANTHER" id="PTHR34144">
    <property type="entry name" value="CHROMOSOME 8, WHOLE GENOME SHOTGUN SEQUENCE"/>
    <property type="match status" value="1"/>
</dbReference>
<feature type="non-terminal residue" evidence="1">
    <location>
        <position position="1"/>
    </location>
</feature>
<name>A0AA40AFU7_9PEZI</name>
<comment type="caution">
    <text evidence="1">The sequence shown here is derived from an EMBL/GenBank/DDBJ whole genome shotgun (WGS) entry which is preliminary data.</text>
</comment>
<dbReference type="Proteomes" id="UP001172102">
    <property type="component" value="Unassembled WGS sequence"/>
</dbReference>
<dbReference type="AlphaFoldDB" id="A0AA40AFU7"/>
<proteinExistence type="predicted"/>
<organism evidence="1 2">
    <name type="scientific">Lasiosphaeris hirsuta</name>
    <dbReference type="NCBI Taxonomy" id="260670"/>
    <lineage>
        <taxon>Eukaryota</taxon>
        <taxon>Fungi</taxon>
        <taxon>Dikarya</taxon>
        <taxon>Ascomycota</taxon>
        <taxon>Pezizomycotina</taxon>
        <taxon>Sordariomycetes</taxon>
        <taxon>Sordariomycetidae</taxon>
        <taxon>Sordariales</taxon>
        <taxon>Lasiosphaeriaceae</taxon>
        <taxon>Lasiosphaeris</taxon>
    </lineage>
</organism>
<dbReference type="Pfam" id="PF11735">
    <property type="entry name" value="CAP59_mtransfer"/>
    <property type="match status" value="1"/>
</dbReference>
<gene>
    <name evidence="1" type="ORF">B0H67DRAFT_445449</name>
</gene>
<dbReference type="PANTHER" id="PTHR34144:SF5">
    <property type="entry name" value="ALPHA-1,3-MANNOSYLTRANSFERASE CMT1"/>
    <property type="match status" value="1"/>
</dbReference>
<evidence type="ECO:0000313" key="2">
    <source>
        <dbReference type="Proteomes" id="UP001172102"/>
    </source>
</evidence>
<dbReference type="InterPro" id="IPR021047">
    <property type="entry name" value="Mannosyltransferase_CMT1"/>
</dbReference>